<proteinExistence type="predicted"/>
<name>A0A7R9ESU1_9NEOP</name>
<gene>
    <name evidence="1" type="ORF">TBIB3V08_LOCUS3228</name>
</gene>
<reference evidence="1" key="1">
    <citation type="submission" date="2020-11" db="EMBL/GenBank/DDBJ databases">
        <authorList>
            <person name="Tran Van P."/>
        </authorList>
    </citation>
    <scope>NUCLEOTIDE SEQUENCE</scope>
</reference>
<dbReference type="EMBL" id="OD565068">
    <property type="protein sequence ID" value="CAD7440737.1"/>
    <property type="molecule type" value="Genomic_DNA"/>
</dbReference>
<accession>A0A7R9ESU1</accession>
<sequence length="90" mass="10150">MLTETGVTTEALLEAVSSVRSLERRLRQSSLSAFVANRVQRADEVVRRDLDNATTVHCELYIRSFGSISPVTMVFNVEFLNRLFISADEL</sequence>
<organism evidence="1">
    <name type="scientific">Timema bartmani</name>
    <dbReference type="NCBI Taxonomy" id="61472"/>
    <lineage>
        <taxon>Eukaryota</taxon>
        <taxon>Metazoa</taxon>
        <taxon>Ecdysozoa</taxon>
        <taxon>Arthropoda</taxon>
        <taxon>Hexapoda</taxon>
        <taxon>Insecta</taxon>
        <taxon>Pterygota</taxon>
        <taxon>Neoptera</taxon>
        <taxon>Polyneoptera</taxon>
        <taxon>Phasmatodea</taxon>
        <taxon>Timematodea</taxon>
        <taxon>Timematoidea</taxon>
        <taxon>Timematidae</taxon>
        <taxon>Timema</taxon>
    </lineage>
</organism>
<protein>
    <submittedName>
        <fullName evidence="1">Uncharacterized protein</fullName>
    </submittedName>
</protein>
<evidence type="ECO:0000313" key="1">
    <source>
        <dbReference type="EMBL" id="CAD7440737.1"/>
    </source>
</evidence>
<dbReference type="AlphaFoldDB" id="A0A7R9ESU1"/>